<sequence length="164" mass="18004">MSVTLLASLGGLIIIGLGSYAGYLLLQVKKQKELQQQHQAIAIAKRNANIFENVDALCAAGIQGQCDLSEISIRVCGILDYVQGDEKVDVAADYPALNELHVIVKDMERGDARQALAKQDRMKQNLLRTKAEARLSDTIVAELTTLQKRIKPLNNQIAVTQIVH</sequence>
<keyword evidence="1" id="KW-0812">Transmembrane</keyword>
<dbReference type="AlphaFoldDB" id="A0A2N8ZGS0"/>
<evidence type="ECO:0000313" key="3">
    <source>
        <dbReference type="EMBL" id="SON51103.1"/>
    </source>
</evidence>
<dbReference type="Proteomes" id="UP000235828">
    <property type="component" value="Chromosome A"/>
</dbReference>
<name>A0A2N8ZGS0_9VIBR</name>
<dbReference type="EMBL" id="LT960611">
    <property type="protein sequence ID" value="SON51103.1"/>
    <property type="molecule type" value="Genomic_DNA"/>
</dbReference>
<feature type="transmembrane region" description="Helical" evidence="1">
    <location>
        <begin position="6"/>
        <end position="26"/>
    </location>
</feature>
<feature type="domain" description="DUF2489" evidence="2">
    <location>
        <begin position="14"/>
        <end position="146"/>
    </location>
</feature>
<protein>
    <recommendedName>
        <fullName evidence="2">DUF2489 domain-containing protein</fullName>
    </recommendedName>
</protein>
<dbReference type="RefSeq" id="WP_102523487.1">
    <property type="nucleotide sequence ID" value="NZ_LT960611.1"/>
</dbReference>
<dbReference type="Pfam" id="PF10675">
    <property type="entry name" value="DUF2489"/>
    <property type="match status" value="1"/>
</dbReference>
<dbReference type="OrthoDB" id="5293867at2"/>
<dbReference type="KEGG" id="vta:A3137"/>
<accession>A0A2N8ZGS0</accession>
<keyword evidence="4" id="KW-1185">Reference proteome</keyword>
<dbReference type="InterPro" id="IPR019617">
    <property type="entry name" value="DUF2489"/>
</dbReference>
<evidence type="ECO:0000256" key="1">
    <source>
        <dbReference type="SAM" id="Phobius"/>
    </source>
</evidence>
<reference evidence="3 4" key="1">
    <citation type="submission" date="2017-10" db="EMBL/GenBank/DDBJ databases">
        <authorList>
            <person name="Banno H."/>
            <person name="Chua N.-H."/>
        </authorList>
    </citation>
    <scope>NUCLEOTIDE SEQUENCE [LARGE SCALE GENOMIC DNA]</scope>
    <source>
        <strain evidence="3">Vibrio tapetis CECT4600</strain>
    </source>
</reference>
<evidence type="ECO:0000259" key="2">
    <source>
        <dbReference type="Pfam" id="PF10675"/>
    </source>
</evidence>
<keyword evidence="1" id="KW-0472">Membrane</keyword>
<proteinExistence type="predicted"/>
<evidence type="ECO:0000313" key="4">
    <source>
        <dbReference type="Proteomes" id="UP000235828"/>
    </source>
</evidence>
<organism evidence="3 4">
    <name type="scientific">Vibrio tapetis subsp. tapetis</name>
    <dbReference type="NCBI Taxonomy" id="1671868"/>
    <lineage>
        <taxon>Bacteria</taxon>
        <taxon>Pseudomonadati</taxon>
        <taxon>Pseudomonadota</taxon>
        <taxon>Gammaproteobacteria</taxon>
        <taxon>Vibrionales</taxon>
        <taxon>Vibrionaceae</taxon>
        <taxon>Vibrio</taxon>
    </lineage>
</organism>
<gene>
    <name evidence="3" type="ORF">VTAP4600_A3137</name>
</gene>
<keyword evidence="1" id="KW-1133">Transmembrane helix</keyword>